<comment type="caution">
    <text evidence="4">The sequence shown here is derived from an EMBL/GenBank/DDBJ whole genome shotgun (WGS) entry which is preliminary data.</text>
</comment>
<feature type="region of interest" description="Disordered" evidence="2">
    <location>
        <begin position="59"/>
        <end position="86"/>
    </location>
</feature>
<evidence type="ECO:0000256" key="1">
    <source>
        <dbReference type="ARBA" id="ARBA00022801"/>
    </source>
</evidence>
<accession>A0A6N7Z038</accession>
<sequence>MPVSTIDSTPALVVVDLQQGLLGAPTVPYPMEEVVRQTARLAKAFRAHDLPVALVTVEGGAPGRTEAGHPSGDRPAGWSDVAEGLDPQPGDIRITKHRWNAFHDTGLHAELTGRGVTQVIIAGVATSVGVEGTARGAHDHGYHVVLATDSMTDIDAAAHANSIERIFGKLGETGSVDEIIELIGRNR</sequence>
<dbReference type="Gene3D" id="3.40.50.850">
    <property type="entry name" value="Isochorismatase-like"/>
    <property type="match status" value="1"/>
</dbReference>
<keyword evidence="1" id="KW-0378">Hydrolase</keyword>
<dbReference type="PANTHER" id="PTHR43540">
    <property type="entry name" value="PEROXYUREIDOACRYLATE/UREIDOACRYLATE AMIDOHYDROLASE-RELATED"/>
    <property type="match status" value="1"/>
</dbReference>
<dbReference type="PANTHER" id="PTHR43540:SF7">
    <property type="entry name" value="ISOCHORISMATASE FAMILY PROTEIN YECD"/>
    <property type="match status" value="1"/>
</dbReference>
<dbReference type="SUPFAM" id="SSF52499">
    <property type="entry name" value="Isochorismatase-like hydrolases"/>
    <property type="match status" value="1"/>
</dbReference>
<feature type="domain" description="Isochorismatase-like" evidence="3">
    <location>
        <begin position="11"/>
        <end position="175"/>
    </location>
</feature>
<dbReference type="GO" id="GO:0016787">
    <property type="term" value="F:hydrolase activity"/>
    <property type="evidence" value="ECO:0007669"/>
    <property type="project" value="UniProtKB-KW"/>
</dbReference>
<reference evidence="4 5" key="1">
    <citation type="submission" date="2019-11" db="EMBL/GenBank/DDBJ databases">
        <title>Draft genome of Amycolatopsis RM579.</title>
        <authorList>
            <person name="Duangmal K."/>
            <person name="Mingma R."/>
        </authorList>
    </citation>
    <scope>NUCLEOTIDE SEQUENCE [LARGE SCALE GENOMIC DNA]</scope>
    <source>
        <strain evidence="4 5">RM579</strain>
    </source>
</reference>
<proteinExistence type="predicted"/>
<dbReference type="Pfam" id="PF00857">
    <property type="entry name" value="Isochorismatase"/>
    <property type="match status" value="1"/>
</dbReference>
<dbReference type="RefSeq" id="WP_154755372.1">
    <property type="nucleotide sequence ID" value="NZ_WMBA01000004.1"/>
</dbReference>
<name>A0A6N7Z038_9PSEU</name>
<dbReference type="InterPro" id="IPR036380">
    <property type="entry name" value="Isochorismatase-like_sf"/>
</dbReference>
<dbReference type="InterPro" id="IPR050272">
    <property type="entry name" value="Isochorismatase-like_hydrls"/>
</dbReference>
<evidence type="ECO:0000313" key="4">
    <source>
        <dbReference type="EMBL" id="MTD53111.1"/>
    </source>
</evidence>
<dbReference type="Proteomes" id="UP000440096">
    <property type="component" value="Unassembled WGS sequence"/>
</dbReference>
<evidence type="ECO:0000256" key="2">
    <source>
        <dbReference type="SAM" id="MobiDB-lite"/>
    </source>
</evidence>
<dbReference type="CDD" id="cd00431">
    <property type="entry name" value="cysteine_hydrolases"/>
    <property type="match status" value="1"/>
</dbReference>
<keyword evidence="5" id="KW-1185">Reference proteome</keyword>
<protein>
    <submittedName>
        <fullName evidence="4">Isochorismatase family protein</fullName>
    </submittedName>
</protein>
<dbReference type="OrthoDB" id="3174612at2"/>
<dbReference type="InterPro" id="IPR000868">
    <property type="entry name" value="Isochorismatase-like_dom"/>
</dbReference>
<gene>
    <name evidence="4" type="ORF">GKO32_03835</name>
</gene>
<dbReference type="EMBL" id="WMBA01000004">
    <property type="protein sequence ID" value="MTD53111.1"/>
    <property type="molecule type" value="Genomic_DNA"/>
</dbReference>
<evidence type="ECO:0000313" key="5">
    <source>
        <dbReference type="Proteomes" id="UP000440096"/>
    </source>
</evidence>
<organism evidence="4 5">
    <name type="scientific">Amycolatopsis pithecellobii</name>
    <dbReference type="NCBI Taxonomy" id="664692"/>
    <lineage>
        <taxon>Bacteria</taxon>
        <taxon>Bacillati</taxon>
        <taxon>Actinomycetota</taxon>
        <taxon>Actinomycetes</taxon>
        <taxon>Pseudonocardiales</taxon>
        <taxon>Pseudonocardiaceae</taxon>
        <taxon>Amycolatopsis</taxon>
    </lineage>
</organism>
<dbReference type="AlphaFoldDB" id="A0A6N7Z038"/>
<evidence type="ECO:0000259" key="3">
    <source>
        <dbReference type="Pfam" id="PF00857"/>
    </source>
</evidence>